<evidence type="ECO:0000313" key="3">
    <source>
        <dbReference type="EMBL" id="SUB59604.1"/>
    </source>
</evidence>
<dbReference type="PANTHER" id="PTHR46832:SF1">
    <property type="entry name" value="5'-METHYLTHIOADENOSINE_S-ADENOSYLHOMOCYSTEINE NUCLEOSIDASE"/>
    <property type="match status" value="1"/>
</dbReference>
<dbReference type="Proteomes" id="UP000255417">
    <property type="component" value="Unassembled WGS sequence"/>
</dbReference>
<proteinExistence type="predicted"/>
<dbReference type="AlphaFoldDB" id="A0A379CBG8"/>
<dbReference type="EC" id="3.2.2.9" evidence="3"/>
<dbReference type="PANTHER" id="PTHR46832">
    <property type="entry name" value="5'-METHYLTHIOADENOSINE/S-ADENOSYLHOMOCYSTEINE NUCLEOSIDASE"/>
    <property type="match status" value="1"/>
</dbReference>
<keyword evidence="1" id="KW-0732">Signal</keyword>
<feature type="chain" id="PRO_5016979187" evidence="1">
    <location>
        <begin position="18"/>
        <end position="261"/>
    </location>
</feature>
<dbReference type="RefSeq" id="WP_115316066.1">
    <property type="nucleotide sequence ID" value="NZ_LWIF01000001.1"/>
</dbReference>
<dbReference type="GO" id="GO:0009116">
    <property type="term" value="P:nucleoside metabolic process"/>
    <property type="evidence" value="ECO:0007669"/>
    <property type="project" value="InterPro"/>
</dbReference>
<keyword evidence="3" id="KW-0378">Hydrolase</keyword>
<feature type="domain" description="Nucleoside phosphorylase" evidence="2">
    <location>
        <begin position="20"/>
        <end position="249"/>
    </location>
</feature>
<dbReference type="GO" id="GO:0008930">
    <property type="term" value="F:methylthioadenosine nucleosidase activity"/>
    <property type="evidence" value="ECO:0007669"/>
    <property type="project" value="TreeGrafter"/>
</dbReference>
<dbReference type="OrthoDB" id="9792278at2"/>
<gene>
    <name evidence="3" type="primary">mtnN_1</name>
    <name evidence="3" type="ORF">NCTC12872_01598</name>
</gene>
<organism evidence="3 4">
    <name type="scientific">Phocoenobacter uteri</name>
    <dbReference type="NCBI Taxonomy" id="146806"/>
    <lineage>
        <taxon>Bacteria</taxon>
        <taxon>Pseudomonadati</taxon>
        <taxon>Pseudomonadota</taxon>
        <taxon>Gammaproteobacteria</taxon>
        <taxon>Pasteurellales</taxon>
        <taxon>Pasteurellaceae</taxon>
        <taxon>Phocoenobacter</taxon>
    </lineage>
</organism>
<reference evidence="3 4" key="1">
    <citation type="submission" date="2018-06" db="EMBL/GenBank/DDBJ databases">
        <authorList>
            <consortium name="Pathogen Informatics"/>
            <person name="Doyle S."/>
        </authorList>
    </citation>
    <scope>NUCLEOTIDE SEQUENCE [LARGE SCALE GENOMIC DNA]</scope>
    <source>
        <strain evidence="3 4">NCTC12872</strain>
    </source>
</reference>
<dbReference type="EMBL" id="UGTA01000001">
    <property type="protein sequence ID" value="SUB59604.1"/>
    <property type="molecule type" value="Genomic_DNA"/>
</dbReference>
<keyword evidence="3" id="KW-0326">Glycosidase</keyword>
<evidence type="ECO:0000256" key="1">
    <source>
        <dbReference type="SAM" id="SignalP"/>
    </source>
</evidence>
<dbReference type="GO" id="GO:0005829">
    <property type="term" value="C:cytosol"/>
    <property type="evidence" value="ECO:0007669"/>
    <property type="project" value="TreeGrafter"/>
</dbReference>
<dbReference type="Gene3D" id="3.40.50.1580">
    <property type="entry name" value="Nucleoside phosphorylase domain"/>
    <property type="match status" value="1"/>
</dbReference>
<feature type="signal peptide" evidence="1">
    <location>
        <begin position="1"/>
        <end position="17"/>
    </location>
</feature>
<protein>
    <submittedName>
        <fullName evidence="3">5'-methylthioadenosine/S-adenosylhomocysteine nucleosidase</fullName>
        <ecNumber evidence="3">3.2.2.9</ecNumber>
    </submittedName>
</protein>
<dbReference type="GO" id="GO:0019284">
    <property type="term" value="P:L-methionine salvage from S-adenosylmethionine"/>
    <property type="evidence" value="ECO:0007669"/>
    <property type="project" value="TreeGrafter"/>
</dbReference>
<accession>A0A379CBG8</accession>
<name>A0A379CBG8_9PAST</name>
<dbReference type="GO" id="GO:0008782">
    <property type="term" value="F:adenosylhomocysteine nucleosidase activity"/>
    <property type="evidence" value="ECO:0007669"/>
    <property type="project" value="UniProtKB-EC"/>
</dbReference>
<evidence type="ECO:0000259" key="2">
    <source>
        <dbReference type="Pfam" id="PF01048"/>
    </source>
</evidence>
<dbReference type="InterPro" id="IPR035994">
    <property type="entry name" value="Nucleoside_phosphorylase_sf"/>
</dbReference>
<evidence type="ECO:0000313" key="4">
    <source>
        <dbReference type="Proteomes" id="UP000255417"/>
    </source>
</evidence>
<dbReference type="InterPro" id="IPR000845">
    <property type="entry name" value="Nucleoside_phosphorylase_d"/>
</dbReference>
<dbReference type="SUPFAM" id="SSF53167">
    <property type="entry name" value="Purine and uridine phosphorylases"/>
    <property type="match status" value="1"/>
</dbReference>
<dbReference type="CDD" id="cd09008">
    <property type="entry name" value="MTAN"/>
    <property type="match status" value="1"/>
</dbReference>
<sequence length="261" mass="29362">MKKLLVLFSLLPTIAFSNETILVQGAMDMEVDYMISQLQNANKEHIGSWTFWKGKMGDNNVIISRTEIGLTNSAAATTLGIEKYQPTLIINQGTSGGHDPSLHQGDIVLGEKIVNFGAFRTEHKDPNIAPAMQDQLFFDVVQRLRNEDNQQEKYTHFSSDPKMLNKAIHIPYNHGKVIKGTIGTADQWNREIERINFIHKQFGTSSEEMETSAAAQVATAYHIPFIGIRILSNSEIHSEEFNPDTAQWVQSFVVDFIKALK</sequence>
<dbReference type="Pfam" id="PF01048">
    <property type="entry name" value="PNP_UDP_1"/>
    <property type="match status" value="1"/>
</dbReference>
<keyword evidence="4" id="KW-1185">Reference proteome</keyword>